<dbReference type="InParanoid" id="A0A1Y1UIV9"/>
<dbReference type="STRING" id="4999.A0A1Y1UIV9"/>
<keyword evidence="2" id="KW-1133">Transmembrane helix</keyword>
<accession>A0A1Y1UIV9</accession>
<feature type="transmembrane region" description="Helical" evidence="2">
    <location>
        <begin position="583"/>
        <end position="600"/>
    </location>
</feature>
<keyword evidence="4" id="KW-1185">Reference proteome</keyword>
<dbReference type="PANTHER" id="PTHR35872:SF2">
    <property type="entry name" value="INTEGRAL MEMBRANE PROTEIN (AFU_ORTHOLOGUE AFUA_5G07110)"/>
    <property type="match status" value="1"/>
</dbReference>
<feature type="transmembrane region" description="Helical" evidence="2">
    <location>
        <begin position="406"/>
        <end position="427"/>
    </location>
</feature>
<name>A0A1Y1UIV9_9TREE</name>
<feature type="compositionally biased region" description="Low complexity" evidence="1">
    <location>
        <begin position="313"/>
        <end position="323"/>
    </location>
</feature>
<evidence type="ECO:0000256" key="2">
    <source>
        <dbReference type="SAM" id="Phobius"/>
    </source>
</evidence>
<gene>
    <name evidence="3" type="ORF">BD324DRAFT_413754</name>
</gene>
<dbReference type="GeneID" id="33554528"/>
<reference evidence="3 4" key="1">
    <citation type="submission" date="2017-03" db="EMBL/GenBank/DDBJ databases">
        <title>Widespread Adenine N6-methylation of Active Genes in Fungi.</title>
        <authorList>
            <consortium name="DOE Joint Genome Institute"/>
            <person name="Mondo S.J."/>
            <person name="Dannebaum R.O."/>
            <person name="Kuo R.C."/>
            <person name="Louie K.B."/>
            <person name="Bewick A.J."/>
            <person name="Labutti K."/>
            <person name="Haridas S."/>
            <person name="Kuo A."/>
            <person name="Salamov A."/>
            <person name="Ahrendt S.R."/>
            <person name="Lau R."/>
            <person name="Bowen B.P."/>
            <person name="Lipzen A."/>
            <person name="Sullivan W."/>
            <person name="Andreopoulos W.B."/>
            <person name="Clum A."/>
            <person name="Lindquist E."/>
            <person name="Daum C."/>
            <person name="Northen T.R."/>
            <person name="Ramamoorthy G."/>
            <person name="Schmitz R.J."/>
            <person name="Gryganskyi A."/>
            <person name="Culley D."/>
            <person name="Magnuson J."/>
            <person name="James T.Y."/>
            <person name="O'Malley M.A."/>
            <person name="Stajich J.E."/>
            <person name="Spatafora J.W."/>
            <person name="Visel A."/>
            <person name="Grigoriev I.V."/>
        </authorList>
    </citation>
    <scope>NUCLEOTIDE SEQUENCE [LARGE SCALE GENOMIC DNA]</scope>
    <source>
        <strain evidence="3 4">NRRL Y-17943</strain>
    </source>
</reference>
<sequence length="602" mass="65767">MPTESSADPTTSTSPNGTINFPPAGPTRTRSQPLVPLADGLPPSSTRSPASPSPVSPSPVSSAHLASTSSRHRAHTVSVSFRPPGAPRRGSARATGTFPRDTTSSSATSGGLLSGLTKEFGTGSKSVSEDIDPSPSLPSPRVETPEDRRTGTASERRRRSSSGIDGKRRRSASSARRGVLDSIRQSLEGGRGDERAGTPASVEIEREDGGEPEELHDEVVGVLDVIDDEVATVNHLQNMSNGLIFPNLPGLWSRRPEVILPDQTDNVPSSSTAEEGKAGAGSRRSTRRHRGSTVSKLFPPSASGFRRIPEAPSSPTDPSTTTSKTGRPVHSSLTTDEDDNEEETRSGLTSELNQQMKRIEEEVKSDHLLDAHVKHVLISSSKRDKLRRFGKGLWTFLKTPMGAFTAIYGFLVAFWGAGIVLFLLGWIPTSSKYVQDLWVERCSQIENGLFTLTGIGLVPWRVIDTYRMAKIWHLRVETHKRRKAQGLPPIDDPDDLPDPKEAKDYVSVLSDKEQEELQYQQVKFSKSQTWYRPHATATHTAFPIKWALWNTILMDGNSFFQALLCGCMWGLNWHIRPPWTTGTLIPCSFLCGIGAAVLIWQG</sequence>
<dbReference type="EMBL" id="NBSH01000005">
    <property type="protein sequence ID" value="ORX38003.1"/>
    <property type="molecule type" value="Genomic_DNA"/>
</dbReference>
<feature type="compositionally biased region" description="Polar residues" evidence="1">
    <location>
        <begin position="263"/>
        <end position="273"/>
    </location>
</feature>
<dbReference type="Pfam" id="PF11204">
    <property type="entry name" value="DUF2985"/>
    <property type="match status" value="1"/>
</dbReference>
<feature type="compositionally biased region" description="Low complexity" evidence="1">
    <location>
        <begin position="87"/>
        <end position="117"/>
    </location>
</feature>
<proteinExistence type="predicted"/>
<dbReference type="AlphaFoldDB" id="A0A1Y1UIV9"/>
<keyword evidence="2" id="KW-0472">Membrane</keyword>
<evidence type="ECO:0000313" key="3">
    <source>
        <dbReference type="EMBL" id="ORX38003.1"/>
    </source>
</evidence>
<evidence type="ECO:0000313" key="4">
    <source>
        <dbReference type="Proteomes" id="UP000193218"/>
    </source>
</evidence>
<dbReference type="PANTHER" id="PTHR35872">
    <property type="entry name" value="INTEGRAL MEMBRANE PROTEIN (AFU_ORTHOLOGUE AFUA_5G07110)"/>
    <property type="match status" value="1"/>
</dbReference>
<keyword evidence="2" id="KW-0812">Transmembrane</keyword>
<feature type="region of interest" description="Disordered" evidence="1">
    <location>
        <begin position="261"/>
        <end position="352"/>
    </location>
</feature>
<comment type="caution">
    <text evidence="3">The sequence shown here is derived from an EMBL/GenBank/DDBJ whole genome shotgun (WGS) entry which is preliminary data.</text>
</comment>
<dbReference type="OrthoDB" id="3365211at2759"/>
<dbReference type="RefSeq" id="XP_021871990.1">
    <property type="nucleotide sequence ID" value="XM_022012720.1"/>
</dbReference>
<dbReference type="InterPro" id="IPR021369">
    <property type="entry name" value="DUF2985"/>
</dbReference>
<protein>
    <submittedName>
        <fullName evidence="3">Uncharacterized protein</fullName>
    </submittedName>
</protein>
<feature type="compositionally biased region" description="Polar residues" evidence="1">
    <location>
        <begin position="1"/>
        <end position="19"/>
    </location>
</feature>
<feature type="region of interest" description="Disordered" evidence="1">
    <location>
        <begin position="1"/>
        <end position="214"/>
    </location>
</feature>
<organism evidence="3 4">
    <name type="scientific">Kockovaella imperatae</name>
    <dbReference type="NCBI Taxonomy" id="4999"/>
    <lineage>
        <taxon>Eukaryota</taxon>
        <taxon>Fungi</taxon>
        <taxon>Dikarya</taxon>
        <taxon>Basidiomycota</taxon>
        <taxon>Agaricomycotina</taxon>
        <taxon>Tremellomycetes</taxon>
        <taxon>Tremellales</taxon>
        <taxon>Cuniculitremaceae</taxon>
        <taxon>Kockovaella</taxon>
    </lineage>
</organism>
<dbReference type="Proteomes" id="UP000193218">
    <property type="component" value="Unassembled WGS sequence"/>
</dbReference>
<evidence type="ECO:0000256" key="1">
    <source>
        <dbReference type="SAM" id="MobiDB-lite"/>
    </source>
</evidence>